<comment type="similarity">
    <text evidence="7">Belongs to the DNA photolyase family.</text>
</comment>
<dbReference type="SUPFAM" id="SSF48173">
    <property type="entry name" value="Cryptochrome/photolyase FAD-binding domain"/>
    <property type="match status" value="1"/>
</dbReference>
<evidence type="ECO:0000256" key="4">
    <source>
        <dbReference type="ARBA" id="ARBA00022630"/>
    </source>
</evidence>
<dbReference type="GO" id="GO:0003904">
    <property type="term" value="F:deoxyribodipyrimidine photo-lyase activity"/>
    <property type="evidence" value="ECO:0007669"/>
    <property type="project" value="UniProtKB-EC"/>
</dbReference>
<dbReference type="InterPro" id="IPR036134">
    <property type="entry name" value="Crypto/Photolyase_FAD-like_sf"/>
</dbReference>
<evidence type="ECO:0000256" key="7">
    <source>
        <dbReference type="RuleBase" id="RU004182"/>
    </source>
</evidence>
<dbReference type="Pfam" id="PF03441">
    <property type="entry name" value="FAD_binding_7"/>
    <property type="match status" value="1"/>
</dbReference>
<dbReference type="InterPro" id="IPR005101">
    <property type="entry name" value="Cryptochr/Photolyase_FAD-bd"/>
</dbReference>
<dbReference type="InterPro" id="IPR018394">
    <property type="entry name" value="DNA_photolyase_1_CS_C"/>
</dbReference>
<feature type="compositionally biased region" description="Basic residues" evidence="8">
    <location>
        <begin position="157"/>
        <end position="169"/>
    </location>
</feature>
<dbReference type="Gene3D" id="3.40.50.620">
    <property type="entry name" value="HUPs"/>
    <property type="match status" value="1"/>
</dbReference>
<dbReference type="EC" id="4.1.99.3" evidence="10"/>
<dbReference type="PANTHER" id="PTHR11455">
    <property type="entry name" value="CRYPTOCHROME"/>
    <property type="match status" value="1"/>
</dbReference>
<evidence type="ECO:0000256" key="8">
    <source>
        <dbReference type="SAM" id="MobiDB-lite"/>
    </source>
</evidence>
<dbReference type="Gene3D" id="1.10.579.10">
    <property type="entry name" value="DNA Cyclobutane Dipyrimidine Photolyase, subunit A, domain 3"/>
    <property type="match status" value="1"/>
</dbReference>
<dbReference type="PANTHER" id="PTHR11455:SF9">
    <property type="entry name" value="CRYPTOCHROME CIRCADIAN CLOCK 5 ISOFORM X1"/>
    <property type="match status" value="1"/>
</dbReference>
<protein>
    <submittedName>
        <fullName evidence="10">Deoxyribodipyrimidine photo-lyase</fullName>
        <ecNumber evidence="10">4.1.99.3</ecNumber>
    </submittedName>
</protein>
<dbReference type="InterPro" id="IPR014729">
    <property type="entry name" value="Rossmann-like_a/b/a_fold"/>
</dbReference>
<evidence type="ECO:0000256" key="1">
    <source>
        <dbReference type="ARBA" id="ARBA00001932"/>
    </source>
</evidence>
<dbReference type="PROSITE" id="PS51645">
    <property type="entry name" value="PHR_CRY_ALPHA_BETA"/>
    <property type="match status" value="1"/>
</dbReference>
<gene>
    <name evidence="10" type="ORF">RBH19_10070</name>
</gene>
<comment type="cofactor">
    <cofactor evidence="1">
        <name>(6R)-5,10-methylene-5,6,7,8-tetrahydrofolate</name>
        <dbReference type="ChEBI" id="CHEBI:15636"/>
    </cofactor>
</comment>
<dbReference type="SUPFAM" id="SSF52425">
    <property type="entry name" value="Cryptochrome/photolyase, N-terminal domain"/>
    <property type="match status" value="1"/>
</dbReference>
<reference evidence="10 11" key="1">
    <citation type="submission" date="2023-08" db="EMBL/GenBank/DDBJ databases">
        <title>Whole-genome sequencing of halo(alkali)philic microorganisms from hypersaline lakes.</title>
        <authorList>
            <person name="Sorokin D.Y."/>
            <person name="Abbas B."/>
            <person name="Merkel A.Y."/>
        </authorList>
    </citation>
    <scope>NUCLEOTIDE SEQUENCE [LARGE SCALE GENOMIC DNA]</scope>
    <source>
        <strain evidence="10 11">AB-CW4</strain>
    </source>
</reference>
<evidence type="ECO:0000313" key="10">
    <source>
        <dbReference type="EMBL" id="MDQ2070224.1"/>
    </source>
</evidence>
<dbReference type="InterPro" id="IPR036155">
    <property type="entry name" value="Crypto/Photolyase_N_sf"/>
</dbReference>
<keyword evidence="10" id="KW-0456">Lyase</keyword>
<accession>A0ABU0W857</accession>
<evidence type="ECO:0000256" key="2">
    <source>
        <dbReference type="ARBA" id="ARBA00001974"/>
    </source>
</evidence>
<dbReference type="PRINTS" id="PR00147">
    <property type="entry name" value="DNAPHOTLYASE"/>
</dbReference>
<evidence type="ECO:0000256" key="3">
    <source>
        <dbReference type="ARBA" id="ARBA00005862"/>
    </source>
</evidence>
<keyword evidence="4 7" id="KW-0285">Flavoprotein</keyword>
<feature type="region of interest" description="Disordered" evidence="8">
    <location>
        <begin position="157"/>
        <end position="176"/>
    </location>
</feature>
<organism evidence="10 11">
    <name type="scientific">Natronospira bacteriovora</name>
    <dbReference type="NCBI Taxonomy" id="3069753"/>
    <lineage>
        <taxon>Bacteria</taxon>
        <taxon>Pseudomonadati</taxon>
        <taxon>Pseudomonadota</taxon>
        <taxon>Gammaproteobacteria</taxon>
        <taxon>Natronospirales</taxon>
        <taxon>Natronospiraceae</taxon>
        <taxon>Natronospira</taxon>
    </lineage>
</organism>
<feature type="domain" description="Photolyase/cryptochrome alpha/beta" evidence="9">
    <location>
        <begin position="2"/>
        <end position="131"/>
    </location>
</feature>
<keyword evidence="11" id="KW-1185">Reference proteome</keyword>
<keyword evidence="5 7" id="KW-0274">FAD</keyword>
<dbReference type="RefSeq" id="WP_306728718.1">
    <property type="nucleotide sequence ID" value="NZ_JAVDDT010000006.1"/>
</dbReference>
<dbReference type="Pfam" id="PF00875">
    <property type="entry name" value="DNA_photolyase"/>
    <property type="match status" value="1"/>
</dbReference>
<evidence type="ECO:0000256" key="6">
    <source>
        <dbReference type="ARBA" id="ARBA00022991"/>
    </source>
</evidence>
<name>A0ABU0W857_9GAMM</name>
<comment type="cofactor">
    <cofactor evidence="2">
        <name>FAD</name>
        <dbReference type="ChEBI" id="CHEBI:57692"/>
    </cofactor>
</comment>
<dbReference type="Proteomes" id="UP001239019">
    <property type="component" value="Unassembled WGS sequence"/>
</dbReference>
<sequence>MKTLILWFRRDLRLSDNPALRAAVDVAETVIPVFIHAPEEEGQWAPGEAARWWQHESLASLADRLAESGSRLILRRGSTREVLADLLAETGAEGVYWNRLYEPALVERDRSIKQWLRAEGHEARSFQAALLVEPWAMRTGKGEPYRVFTPFWRAFGKRGSPRSPRRKPGTLRPATNWPRSESLQALGLLPAVRWYPRLASCWQPGEAGAEAALTRFLDRGLSSYHEDRDRPAVDGISRLSPHLHHGELSPFQAWQRVSERLAAQAALTQGGEAWLRELVWREFAHHVLFEFPHTPEAPLYERWADFPWREDHQPLLRAWQRGETGYPIVDAGMRELWHSGFMHNRVRMVAASLLVKNIRAPWLAGARWFWDTLVDADLANNTMGWQWSAGCGADAAPYFRIFNPFTQSRRFDGDGAYIRRWLPELARLPDKALHAPHEAEASLLQAAGVRLGKDYPRPVVDYRESRAAALAAAKQLR</sequence>
<evidence type="ECO:0000259" key="9">
    <source>
        <dbReference type="PROSITE" id="PS51645"/>
    </source>
</evidence>
<dbReference type="PROSITE" id="PS00394">
    <property type="entry name" value="DNA_PHOTOLYASES_1_1"/>
    <property type="match status" value="1"/>
</dbReference>
<dbReference type="Gene3D" id="1.25.40.80">
    <property type="match status" value="1"/>
</dbReference>
<evidence type="ECO:0000313" key="11">
    <source>
        <dbReference type="Proteomes" id="UP001239019"/>
    </source>
</evidence>
<keyword evidence="6 7" id="KW-0157">Chromophore</keyword>
<dbReference type="InterPro" id="IPR006050">
    <property type="entry name" value="DNA_photolyase_N"/>
</dbReference>
<evidence type="ECO:0000256" key="5">
    <source>
        <dbReference type="ARBA" id="ARBA00022827"/>
    </source>
</evidence>
<dbReference type="EMBL" id="JAVDDT010000006">
    <property type="protein sequence ID" value="MDQ2070224.1"/>
    <property type="molecule type" value="Genomic_DNA"/>
</dbReference>
<comment type="caution">
    <text evidence="10">The sequence shown here is derived from an EMBL/GenBank/DDBJ whole genome shotgun (WGS) entry which is preliminary data.</text>
</comment>
<dbReference type="InterPro" id="IPR002081">
    <property type="entry name" value="Cryptochrome/DNA_photolyase_1"/>
</dbReference>
<proteinExistence type="inferred from homology"/>
<comment type="similarity">
    <text evidence="3">Belongs to the DNA photolyase class-1 family.</text>
</comment>